<comment type="caution">
    <text evidence="2">The sequence shown here is derived from an EMBL/GenBank/DDBJ whole genome shotgun (WGS) entry which is preliminary data.</text>
</comment>
<accession>A0A5B7FQF6</accession>
<proteinExistence type="predicted"/>
<reference evidence="2 3" key="1">
    <citation type="submission" date="2019-05" db="EMBL/GenBank/DDBJ databases">
        <title>Another draft genome of Portunus trituberculatus and its Hox gene families provides insights of decapod evolution.</title>
        <authorList>
            <person name="Jeong J.-H."/>
            <person name="Song I."/>
            <person name="Kim S."/>
            <person name="Choi T."/>
            <person name="Kim D."/>
            <person name="Ryu S."/>
            <person name="Kim W."/>
        </authorList>
    </citation>
    <scope>NUCLEOTIDE SEQUENCE [LARGE SCALE GENOMIC DNA]</scope>
    <source>
        <tissue evidence="2">Muscle</tissue>
    </source>
</reference>
<feature type="compositionally biased region" description="Low complexity" evidence="1">
    <location>
        <begin position="34"/>
        <end position="43"/>
    </location>
</feature>
<dbReference type="AlphaFoldDB" id="A0A5B7FQF6"/>
<evidence type="ECO:0000313" key="2">
    <source>
        <dbReference type="EMBL" id="MPC47577.1"/>
    </source>
</evidence>
<dbReference type="EMBL" id="VSRR010007810">
    <property type="protein sequence ID" value="MPC47577.1"/>
    <property type="molecule type" value="Genomic_DNA"/>
</dbReference>
<name>A0A5B7FQF6_PORTR</name>
<evidence type="ECO:0000313" key="3">
    <source>
        <dbReference type="Proteomes" id="UP000324222"/>
    </source>
</evidence>
<feature type="region of interest" description="Disordered" evidence="1">
    <location>
        <begin position="21"/>
        <end position="43"/>
    </location>
</feature>
<keyword evidence="3" id="KW-1185">Reference proteome</keyword>
<evidence type="ECO:0000256" key="1">
    <source>
        <dbReference type="SAM" id="MobiDB-lite"/>
    </source>
</evidence>
<gene>
    <name evidence="2" type="ORF">E2C01_041326</name>
</gene>
<protein>
    <submittedName>
        <fullName evidence="2">Uncharacterized protein</fullName>
    </submittedName>
</protein>
<sequence length="59" mass="6835">MELCRQDAEVSAFRRWFSHQRAPPIEPRHSQPFSSRQSRGGASRAIRHSLTLFVEQNLA</sequence>
<organism evidence="2 3">
    <name type="scientific">Portunus trituberculatus</name>
    <name type="common">Swimming crab</name>
    <name type="synonym">Neptunus trituberculatus</name>
    <dbReference type="NCBI Taxonomy" id="210409"/>
    <lineage>
        <taxon>Eukaryota</taxon>
        <taxon>Metazoa</taxon>
        <taxon>Ecdysozoa</taxon>
        <taxon>Arthropoda</taxon>
        <taxon>Crustacea</taxon>
        <taxon>Multicrustacea</taxon>
        <taxon>Malacostraca</taxon>
        <taxon>Eumalacostraca</taxon>
        <taxon>Eucarida</taxon>
        <taxon>Decapoda</taxon>
        <taxon>Pleocyemata</taxon>
        <taxon>Brachyura</taxon>
        <taxon>Eubrachyura</taxon>
        <taxon>Portunoidea</taxon>
        <taxon>Portunidae</taxon>
        <taxon>Portuninae</taxon>
        <taxon>Portunus</taxon>
    </lineage>
</organism>
<dbReference type="Proteomes" id="UP000324222">
    <property type="component" value="Unassembled WGS sequence"/>
</dbReference>